<evidence type="ECO:0000313" key="1">
    <source>
        <dbReference type="EMBL" id="GBO10781.1"/>
    </source>
</evidence>
<sequence>MFKTIADPADCEVCSVIRFLNAKNFQPAEIHHLLVEIYGENVMTGEMVRKCVRHFNDGCTNVHDKAQSVRLSVVNDGWIAKVNEKIHENRWKLVLQNCSKFDLQRGGATCHIELATSSIQVRRVKFCHDKSKSNLLQTYVLSGMSTCPDSNFSLQQACHKFVMTRVQVCHKFVMTRVQACSKLTKAPKSP</sequence>
<name>A0A4Y2UFG6_ARAVE</name>
<evidence type="ECO:0008006" key="3">
    <source>
        <dbReference type="Google" id="ProtNLM"/>
    </source>
</evidence>
<gene>
    <name evidence="1" type="ORF">AVEN_51668_1</name>
</gene>
<dbReference type="EMBL" id="BGPR01035791">
    <property type="protein sequence ID" value="GBO10781.1"/>
    <property type="molecule type" value="Genomic_DNA"/>
</dbReference>
<protein>
    <recommendedName>
        <fullName evidence="3">Mos1 transposase HTH domain-containing protein</fullName>
    </recommendedName>
</protein>
<accession>A0A4Y2UFG6</accession>
<evidence type="ECO:0000313" key="2">
    <source>
        <dbReference type="Proteomes" id="UP000499080"/>
    </source>
</evidence>
<comment type="caution">
    <text evidence="1">The sequence shown here is derived from an EMBL/GenBank/DDBJ whole genome shotgun (WGS) entry which is preliminary data.</text>
</comment>
<dbReference type="Proteomes" id="UP000499080">
    <property type="component" value="Unassembled WGS sequence"/>
</dbReference>
<organism evidence="1 2">
    <name type="scientific">Araneus ventricosus</name>
    <name type="common">Orbweaver spider</name>
    <name type="synonym">Epeira ventricosa</name>
    <dbReference type="NCBI Taxonomy" id="182803"/>
    <lineage>
        <taxon>Eukaryota</taxon>
        <taxon>Metazoa</taxon>
        <taxon>Ecdysozoa</taxon>
        <taxon>Arthropoda</taxon>
        <taxon>Chelicerata</taxon>
        <taxon>Arachnida</taxon>
        <taxon>Araneae</taxon>
        <taxon>Araneomorphae</taxon>
        <taxon>Entelegynae</taxon>
        <taxon>Araneoidea</taxon>
        <taxon>Araneidae</taxon>
        <taxon>Araneus</taxon>
    </lineage>
</organism>
<proteinExistence type="predicted"/>
<keyword evidence="2" id="KW-1185">Reference proteome</keyword>
<dbReference type="OrthoDB" id="8191996at2759"/>
<dbReference type="AlphaFoldDB" id="A0A4Y2UFG6"/>
<reference evidence="1 2" key="1">
    <citation type="journal article" date="2019" name="Sci. Rep.">
        <title>Orb-weaving spider Araneus ventricosus genome elucidates the spidroin gene catalogue.</title>
        <authorList>
            <person name="Kono N."/>
            <person name="Nakamura H."/>
            <person name="Ohtoshi R."/>
            <person name="Moran D.A.P."/>
            <person name="Shinohara A."/>
            <person name="Yoshida Y."/>
            <person name="Fujiwara M."/>
            <person name="Mori M."/>
            <person name="Tomita M."/>
            <person name="Arakawa K."/>
        </authorList>
    </citation>
    <scope>NUCLEOTIDE SEQUENCE [LARGE SCALE GENOMIC DNA]</scope>
</reference>